<feature type="signal peptide" evidence="1">
    <location>
        <begin position="1"/>
        <end position="18"/>
    </location>
</feature>
<evidence type="ECO:0000313" key="2">
    <source>
        <dbReference type="EMBL" id="APX13231.1"/>
    </source>
</evidence>
<dbReference type="AlphaFoldDB" id="A0A1P8MYW0"/>
<organism evidence="2 3">
    <name type="scientific">Tateyamaria omphalii</name>
    <dbReference type="NCBI Taxonomy" id="299262"/>
    <lineage>
        <taxon>Bacteria</taxon>
        <taxon>Pseudomonadati</taxon>
        <taxon>Pseudomonadota</taxon>
        <taxon>Alphaproteobacteria</taxon>
        <taxon>Rhodobacterales</taxon>
        <taxon>Roseobacteraceae</taxon>
        <taxon>Tateyamaria</taxon>
    </lineage>
</organism>
<sequence length="234" mass="26568">MRRLATILAVLVASAVQAQDDPLVFTPPPGCVGDLTIQQRSCEVMHIYNCAADTAGERWNIVFDAHGPRYMGKVDRETQWLESYDLFPTKRYVLVQPADDPLNLTELMETGTDSYDFQRRGPDEVQRFVGYDRIVSENVVIDGETLLKTEFSMRRESTKEGDFTMAGTEYVVPRLRHFISGTYRINRDGAIEEWDLSPIDFIYPGEPGFFATTPLYECEPTLARYASPTKGTDQ</sequence>
<dbReference type="KEGG" id="tom:BWR18_17240"/>
<protein>
    <submittedName>
        <fullName evidence="2">Uncharacterized protein</fullName>
    </submittedName>
</protein>
<feature type="chain" id="PRO_5012726972" evidence="1">
    <location>
        <begin position="19"/>
        <end position="234"/>
    </location>
</feature>
<dbReference type="EMBL" id="CP019312">
    <property type="protein sequence ID" value="APX13231.1"/>
    <property type="molecule type" value="Genomic_DNA"/>
</dbReference>
<proteinExistence type="predicted"/>
<gene>
    <name evidence="2" type="ORF">BWR18_17240</name>
</gene>
<keyword evidence="1" id="KW-0732">Signal</keyword>
<dbReference type="OrthoDB" id="7844595at2"/>
<dbReference type="STRING" id="299262.BWR18_17240"/>
<name>A0A1P8MYW0_9RHOB</name>
<accession>A0A1P8MYW0</accession>
<dbReference type="Proteomes" id="UP000186336">
    <property type="component" value="Chromosome"/>
</dbReference>
<evidence type="ECO:0000256" key="1">
    <source>
        <dbReference type="SAM" id="SignalP"/>
    </source>
</evidence>
<reference evidence="2 3" key="1">
    <citation type="submission" date="2017-01" db="EMBL/GenBank/DDBJ databases">
        <title>Complete genome of Tateyamaria omphalii DOK1-4 isolated from seawater in Dokdo.</title>
        <authorList>
            <person name="Kim J.H."/>
            <person name="Chi W.-J."/>
        </authorList>
    </citation>
    <scope>NUCLEOTIDE SEQUENCE [LARGE SCALE GENOMIC DNA]</scope>
    <source>
        <strain evidence="2 3">DOK1-4</strain>
    </source>
</reference>
<evidence type="ECO:0000313" key="3">
    <source>
        <dbReference type="Proteomes" id="UP000186336"/>
    </source>
</evidence>
<keyword evidence="3" id="KW-1185">Reference proteome</keyword>
<dbReference type="RefSeq" id="WP_076629665.1">
    <property type="nucleotide sequence ID" value="NZ_CP019312.1"/>
</dbReference>